<dbReference type="AlphaFoldDB" id="D5RPE8"/>
<accession>D5RPE8</accession>
<feature type="region of interest" description="Disordered" evidence="1">
    <location>
        <begin position="1"/>
        <end position="56"/>
    </location>
</feature>
<reference evidence="2 3" key="1">
    <citation type="submission" date="2010-04" db="EMBL/GenBank/DDBJ databases">
        <authorList>
            <person name="Qin X."/>
            <person name="Bachman B."/>
            <person name="Battles P."/>
            <person name="Bell A."/>
            <person name="Bess C."/>
            <person name="Bickham C."/>
            <person name="Chaboub L."/>
            <person name="Chen D."/>
            <person name="Coyle M."/>
            <person name="Deiros D.R."/>
            <person name="Dinh H."/>
            <person name="Forbes L."/>
            <person name="Fowler G."/>
            <person name="Francisco L."/>
            <person name="Fu Q."/>
            <person name="Gubbala S."/>
            <person name="Hale W."/>
            <person name="Han Y."/>
            <person name="Hemphill L."/>
            <person name="Highlander S.K."/>
            <person name="Hirani K."/>
            <person name="Hogues M."/>
            <person name="Jackson L."/>
            <person name="Jakkamsetti A."/>
            <person name="Javaid M."/>
            <person name="Jiang H."/>
            <person name="Korchina V."/>
            <person name="Kovar C."/>
            <person name="Lara F."/>
            <person name="Lee S."/>
            <person name="Mata R."/>
            <person name="Mathew T."/>
            <person name="Moen C."/>
            <person name="Morales K."/>
            <person name="Munidasa M."/>
            <person name="Nazareth L."/>
            <person name="Ngo R."/>
            <person name="Nguyen L."/>
            <person name="Okwuonu G."/>
            <person name="Ongeri F."/>
            <person name="Patil S."/>
            <person name="Petrosino J."/>
            <person name="Pham C."/>
            <person name="Pham P."/>
            <person name="Pu L.-L."/>
            <person name="Puazo M."/>
            <person name="Raj R."/>
            <person name="Reid J."/>
            <person name="Rouhana J."/>
            <person name="Saada N."/>
            <person name="Shang Y."/>
            <person name="Simmons D."/>
            <person name="Thornton R."/>
            <person name="Warren J."/>
            <person name="Weissenberger G."/>
            <person name="Zhang J."/>
            <person name="Zhang L."/>
            <person name="Zhou C."/>
            <person name="Zhu D."/>
            <person name="Muzny D."/>
            <person name="Worley K."/>
            <person name="Gibbs R."/>
        </authorList>
    </citation>
    <scope>NUCLEOTIDE SEQUENCE [LARGE SCALE GENOMIC DNA]</scope>
    <source>
        <strain evidence="2 3">ATCC 49957</strain>
    </source>
</reference>
<evidence type="ECO:0000313" key="3">
    <source>
        <dbReference type="Proteomes" id="UP000005324"/>
    </source>
</evidence>
<evidence type="ECO:0000313" key="2">
    <source>
        <dbReference type="EMBL" id="EFH10826.1"/>
    </source>
</evidence>
<keyword evidence="3" id="KW-1185">Reference proteome</keyword>
<sequence length="56" mass="5953">MSPRHPPPAPPPPCRHPADAAGRWWRGGLPGRDGSAPHPAASTPRCAVRDPARMMP</sequence>
<dbReference type="EMBL" id="ADVL01000630">
    <property type="protein sequence ID" value="EFH10826.1"/>
    <property type="molecule type" value="Genomic_DNA"/>
</dbReference>
<comment type="caution">
    <text evidence="2">The sequence shown here is derived from an EMBL/GenBank/DDBJ whole genome shotgun (WGS) entry which is preliminary data.</text>
</comment>
<dbReference type="HOGENOM" id="CLU_3011465_0_0_5"/>
<feature type="compositionally biased region" description="Pro residues" evidence="1">
    <location>
        <begin position="1"/>
        <end position="15"/>
    </location>
</feature>
<organism evidence="2 3">
    <name type="scientific">Pseudoroseomonas cervicalis ATCC 49957</name>
    <dbReference type="NCBI Taxonomy" id="525371"/>
    <lineage>
        <taxon>Bacteria</taxon>
        <taxon>Pseudomonadati</taxon>
        <taxon>Pseudomonadota</taxon>
        <taxon>Alphaproteobacteria</taxon>
        <taxon>Acetobacterales</taxon>
        <taxon>Roseomonadaceae</taxon>
        <taxon>Roseomonas</taxon>
    </lineage>
</organism>
<gene>
    <name evidence="2" type="ORF">HMPREF0731_2959</name>
</gene>
<feature type="compositionally biased region" description="Basic and acidic residues" evidence="1">
    <location>
        <begin position="47"/>
        <end position="56"/>
    </location>
</feature>
<protein>
    <submittedName>
        <fullName evidence="2">Uncharacterized protein</fullName>
    </submittedName>
</protein>
<dbReference type="Proteomes" id="UP000005324">
    <property type="component" value="Unassembled WGS sequence"/>
</dbReference>
<proteinExistence type="predicted"/>
<evidence type="ECO:0000256" key="1">
    <source>
        <dbReference type="SAM" id="MobiDB-lite"/>
    </source>
</evidence>
<name>D5RPE8_9PROT</name>